<dbReference type="EMBL" id="JMTK01000005">
    <property type="protein sequence ID" value="KJZ81345.1"/>
    <property type="molecule type" value="Genomic_DNA"/>
</dbReference>
<organism evidence="1 2">
    <name type="scientific">Candidatus Liberibacter solanacearum</name>
    <dbReference type="NCBI Taxonomy" id="556287"/>
    <lineage>
        <taxon>Bacteria</taxon>
        <taxon>Pseudomonadati</taxon>
        <taxon>Pseudomonadota</taxon>
        <taxon>Alphaproteobacteria</taxon>
        <taxon>Hyphomicrobiales</taxon>
        <taxon>Rhizobiaceae</taxon>
        <taxon>Liberibacter</taxon>
    </lineage>
</organism>
<sequence length="41" mass="5150">MKKLQNHEYFGKIYYNFQKRFLNYSNTERKKKSINPKMSVF</sequence>
<dbReference type="AlphaFoldDB" id="A0A0F4VJD3"/>
<evidence type="ECO:0000313" key="2">
    <source>
        <dbReference type="Proteomes" id="UP000033731"/>
    </source>
</evidence>
<accession>A0A0F4VJD3</accession>
<comment type="caution">
    <text evidence="1">The sequence shown here is derived from an EMBL/GenBank/DDBJ whole genome shotgun (WGS) entry which is preliminary data.</text>
</comment>
<name>A0A0F4VJD3_9HYPH</name>
<reference evidence="1 2" key="1">
    <citation type="journal article" date="2015" name="Phytopathology">
        <title>Genomes of Candidatus Liberibacter solanacearum haplotype A from New Zealand and the USA suggest significant genome plasticity in the species.</title>
        <authorList>
            <person name="Thompson S.M."/>
            <person name="Johnson C.P."/>
            <person name="Lu A.Y."/>
            <person name="Frampton R.A."/>
            <person name="Sullivan K.L."/>
            <person name="Fiers M.W."/>
            <person name="Crowhurst R.N."/>
            <person name="Pitman A.R."/>
            <person name="Scott I."/>
            <person name="Gudmestad N.C."/>
            <person name="Smith G.R."/>
        </authorList>
    </citation>
    <scope>NUCLEOTIDE SEQUENCE [LARGE SCALE GENOMIC DNA]</scope>
    <source>
        <strain evidence="1 2">LsoNZ1</strain>
    </source>
</reference>
<evidence type="ECO:0000313" key="1">
    <source>
        <dbReference type="EMBL" id="KJZ81345.1"/>
    </source>
</evidence>
<dbReference type="Proteomes" id="UP000033731">
    <property type="component" value="Unassembled WGS sequence"/>
</dbReference>
<keyword evidence="2" id="KW-1185">Reference proteome</keyword>
<protein>
    <submittedName>
        <fullName evidence="1">Uncharacterized protein</fullName>
    </submittedName>
</protein>
<gene>
    <name evidence="1" type="ORF">DJ66_1237</name>
</gene>
<proteinExistence type="predicted"/>
<dbReference type="PATRIC" id="fig|556287.9.peg.1255"/>